<dbReference type="Pfam" id="PF12867">
    <property type="entry name" value="DinB_2"/>
    <property type="match status" value="1"/>
</dbReference>
<dbReference type="KEGG" id="ppec:H9W90_02490"/>
<dbReference type="InterPro" id="IPR034660">
    <property type="entry name" value="DinB/YfiT-like"/>
</dbReference>
<dbReference type="EMBL" id="CP060695">
    <property type="protein sequence ID" value="QNM86002.1"/>
    <property type="molecule type" value="Genomic_DNA"/>
</dbReference>
<proteinExistence type="predicted"/>
<evidence type="ECO:0000259" key="1">
    <source>
        <dbReference type="Pfam" id="PF12867"/>
    </source>
</evidence>
<sequence>MIKKDLQPKEYNEYFSRYIHKVSNETALISGFEEDKKMVIDFFTSIPKEKLEYRYQPEKWTIKEMLQHIVDTERIFMYRLLRIARKDTTALAGYEQDDYVDPSEANQKSLEELIHEFTITRLYSINLINSISDENLKNLGKASGSTISARACAFILLGHSIWHIEVIKERYLQC</sequence>
<keyword evidence="3" id="KW-1185">Reference proteome</keyword>
<organism evidence="2 3">
    <name type="scientific">Polaribacter pectinis</name>
    <dbReference type="NCBI Taxonomy" id="2738844"/>
    <lineage>
        <taxon>Bacteria</taxon>
        <taxon>Pseudomonadati</taxon>
        <taxon>Bacteroidota</taxon>
        <taxon>Flavobacteriia</taxon>
        <taxon>Flavobacteriales</taxon>
        <taxon>Flavobacteriaceae</taxon>
    </lineage>
</organism>
<dbReference type="RefSeq" id="WP_187482894.1">
    <property type="nucleotide sequence ID" value="NZ_CP060695.1"/>
</dbReference>
<dbReference type="AlphaFoldDB" id="A0A7G9LBK3"/>
<protein>
    <submittedName>
        <fullName evidence="2">DinB family protein</fullName>
    </submittedName>
</protein>
<evidence type="ECO:0000313" key="3">
    <source>
        <dbReference type="Proteomes" id="UP000515808"/>
    </source>
</evidence>
<name>A0A7G9LBK3_9FLAO</name>
<feature type="domain" description="DinB-like" evidence="1">
    <location>
        <begin position="33"/>
        <end position="167"/>
    </location>
</feature>
<dbReference type="Proteomes" id="UP000515808">
    <property type="component" value="Chromosome"/>
</dbReference>
<reference evidence="2 3" key="1">
    <citation type="submission" date="2020-08" db="EMBL/GenBank/DDBJ databases">
        <title>Polaribacter sp. L12M9 isolated from gut of the Korean scallop.</title>
        <authorList>
            <person name="Jeong Y.S."/>
        </authorList>
    </citation>
    <scope>NUCLEOTIDE SEQUENCE [LARGE SCALE GENOMIC DNA]</scope>
    <source>
        <strain evidence="2 3">L12M9</strain>
    </source>
</reference>
<dbReference type="Gene3D" id="1.20.120.450">
    <property type="entry name" value="dinb family like domain"/>
    <property type="match status" value="1"/>
</dbReference>
<gene>
    <name evidence="2" type="ORF">H9W90_02490</name>
</gene>
<dbReference type="InterPro" id="IPR024775">
    <property type="entry name" value="DinB-like"/>
</dbReference>
<accession>A0A7G9LBK3</accession>
<evidence type="ECO:0000313" key="2">
    <source>
        <dbReference type="EMBL" id="QNM86002.1"/>
    </source>
</evidence>
<dbReference type="SUPFAM" id="SSF109854">
    <property type="entry name" value="DinB/YfiT-like putative metalloenzymes"/>
    <property type="match status" value="1"/>
</dbReference>